<dbReference type="InterPro" id="IPR002219">
    <property type="entry name" value="PKC_DAG/PE"/>
</dbReference>
<evidence type="ECO:0000256" key="1">
    <source>
        <dbReference type="ARBA" id="ARBA00022723"/>
    </source>
</evidence>
<evidence type="ECO:0000313" key="6">
    <source>
        <dbReference type="Proteomes" id="UP001408789"/>
    </source>
</evidence>
<evidence type="ECO:0000256" key="2">
    <source>
        <dbReference type="ARBA" id="ARBA00022737"/>
    </source>
</evidence>
<dbReference type="InterPro" id="IPR004146">
    <property type="entry name" value="DC1"/>
</dbReference>
<keyword evidence="3" id="KW-0862">Zinc</keyword>
<protein>
    <recommendedName>
        <fullName evidence="4">Phorbol-ester/DAG-type domain-containing protein</fullName>
    </recommendedName>
</protein>
<dbReference type="InterPro" id="IPR046349">
    <property type="entry name" value="C1-like_sf"/>
</dbReference>
<keyword evidence="1" id="KW-0479">Metal-binding</keyword>
<evidence type="ECO:0000259" key="4">
    <source>
        <dbReference type="PROSITE" id="PS50081"/>
    </source>
</evidence>
<dbReference type="SUPFAM" id="SSF57889">
    <property type="entry name" value="Cysteine-rich domain"/>
    <property type="match status" value="3"/>
</dbReference>
<keyword evidence="6" id="KW-1185">Reference proteome</keyword>
<dbReference type="PANTHER" id="PTHR32410">
    <property type="entry name" value="CYSTEINE/HISTIDINE-RICH C1 DOMAIN FAMILY PROTEIN"/>
    <property type="match status" value="1"/>
</dbReference>
<dbReference type="AlphaFoldDB" id="A0AAP0GVP7"/>
<dbReference type="InterPro" id="IPR053192">
    <property type="entry name" value="Vacuole_Formation_Reg"/>
</dbReference>
<reference evidence="5 6" key="1">
    <citation type="submission" date="2024-04" db="EMBL/GenBank/DDBJ databases">
        <title>The reference genome of an endangered Asteraceae, Deinandra increscens subsp. villosa, native to the Central Coast of California.</title>
        <authorList>
            <person name="Guilliams M."/>
            <person name="Hasenstab-Lehman K."/>
            <person name="Meyer R."/>
            <person name="Mcevoy S."/>
        </authorList>
    </citation>
    <scope>NUCLEOTIDE SEQUENCE [LARGE SCALE GENOMIC DNA]</scope>
    <source>
        <tissue evidence="5">Leaf</tissue>
    </source>
</reference>
<evidence type="ECO:0000256" key="3">
    <source>
        <dbReference type="ARBA" id="ARBA00022833"/>
    </source>
</evidence>
<sequence>MGNQKEVIGEQHDGEMLNHSSHQHPLIIFDKQTSVDKKLISLHDPMKRTQLLCEGCVRPITMVPFYKCSQYVDEQCSFVLHEWCAKLPSQVKNYVGHPEHTLSLLPKVPSMFFGVFECDICELQSNGFAYGCPECEFYVDTNCAFIPEEITHDAHPNHLLYKVKLSYPRVVFCRACRYVITWGFHCPTCDFYIHVGCALLLPRMIKHKCDKHPLSLRYEPVENHISEYFCEICEDKFNPWEWFYHCTTCAQSIHTDCAPLILQCEQATHVTYREPLYQFLNVKFGETLKIEGHPHRLAFVQGLESDGECSQCGYRLHYEMIFKCLECDFALDYECASSFVN</sequence>
<evidence type="ECO:0000313" key="5">
    <source>
        <dbReference type="EMBL" id="KAK9060600.1"/>
    </source>
</evidence>
<dbReference type="EMBL" id="JBCNJP010000020">
    <property type="protein sequence ID" value="KAK9060600.1"/>
    <property type="molecule type" value="Genomic_DNA"/>
</dbReference>
<dbReference type="PANTHER" id="PTHR32410:SF216">
    <property type="entry name" value="PHORBOL-ESTER_DAG-TYPE DOMAIN-CONTAINING PROTEIN"/>
    <property type="match status" value="1"/>
</dbReference>
<keyword evidence="2" id="KW-0677">Repeat</keyword>
<proteinExistence type="predicted"/>
<dbReference type="GO" id="GO:0046872">
    <property type="term" value="F:metal ion binding"/>
    <property type="evidence" value="ECO:0007669"/>
    <property type="project" value="UniProtKB-KW"/>
</dbReference>
<organism evidence="5 6">
    <name type="scientific">Deinandra increscens subsp. villosa</name>
    <dbReference type="NCBI Taxonomy" id="3103831"/>
    <lineage>
        <taxon>Eukaryota</taxon>
        <taxon>Viridiplantae</taxon>
        <taxon>Streptophyta</taxon>
        <taxon>Embryophyta</taxon>
        <taxon>Tracheophyta</taxon>
        <taxon>Spermatophyta</taxon>
        <taxon>Magnoliopsida</taxon>
        <taxon>eudicotyledons</taxon>
        <taxon>Gunneridae</taxon>
        <taxon>Pentapetalae</taxon>
        <taxon>asterids</taxon>
        <taxon>campanulids</taxon>
        <taxon>Asterales</taxon>
        <taxon>Asteraceae</taxon>
        <taxon>Asteroideae</taxon>
        <taxon>Heliantheae alliance</taxon>
        <taxon>Madieae</taxon>
        <taxon>Madiinae</taxon>
        <taxon>Deinandra</taxon>
    </lineage>
</organism>
<dbReference type="Pfam" id="PF03107">
    <property type="entry name" value="C1_2"/>
    <property type="match status" value="4"/>
</dbReference>
<comment type="caution">
    <text evidence="5">The sequence shown here is derived from an EMBL/GenBank/DDBJ whole genome shotgun (WGS) entry which is preliminary data.</text>
</comment>
<accession>A0AAP0GVP7</accession>
<gene>
    <name evidence="5" type="ORF">SSX86_021306</name>
</gene>
<feature type="domain" description="Phorbol-ester/DAG-type" evidence="4">
    <location>
        <begin position="157"/>
        <end position="209"/>
    </location>
</feature>
<dbReference type="PROSITE" id="PS50081">
    <property type="entry name" value="ZF_DAG_PE_2"/>
    <property type="match status" value="2"/>
</dbReference>
<feature type="domain" description="Phorbol-ester/DAG-type" evidence="4">
    <location>
        <begin position="211"/>
        <end position="264"/>
    </location>
</feature>
<name>A0AAP0GVP7_9ASTR</name>
<dbReference type="Proteomes" id="UP001408789">
    <property type="component" value="Unassembled WGS sequence"/>
</dbReference>